<organism evidence="1 2">
    <name type="scientific">Roseburia inulinivorans</name>
    <dbReference type="NCBI Taxonomy" id="360807"/>
    <lineage>
        <taxon>Bacteria</taxon>
        <taxon>Bacillati</taxon>
        <taxon>Bacillota</taxon>
        <taxon>Clostridia</taxon>
        <taxon>Lachnospirales</taxon>
        <taxon>Lachnospiraceae</taxon>
        <taxon>Roseburia</taxon>
    </lineage>
</organism>
<dbReference type="EMBL" id="CYYR01000007">
    <property type="protein sequence ID" value="CUN75819.1"/>
    <property type="molecule type" value="Genomic_DNA"/>
</dbReference>
<proteinExistence type="predicted"/>
<gene>
    <name evidence="1" type="ORF">ERS852392_01284</name>
</gene>
<evidence type="ECO:0000313" key="1">
    <source>
        <dbReference type="EMBL" id="CUN75819.1"/>
    </source>
</evidence>
<evidence type="ECO:0000313" key="2">
    <source>
        <dbReference type="Proteomes" id="UP000095395"/>
    </source>
</evidence>
<name>A0A173ZJJ2_9FIRM</name>
<sequence>MVSFFGEVNRMSLFCREIMLYNEFVPALEPEKHNWEYRAYGHYDGIGIGKKIEFQNGSSFEKIYTSCAESDSENMSYATQTLLGFFENEEKEHEFWQTDKPFLYIVLLQVVDNASTPFYKDMCDGKFLKNQYKEIGLNEKQWESIMVQPYYSLDNSDFFLAVKCDYTSIGTKYINYLHQKKEENTFQVKNSYSILGVQSAMIENGLPDDISNEKIDMIELRAIEKEGGSIGQLYKKLREEFEADKSIKVSRLSLLGTEDEAIVITNISWRKLLPLYSKHNGLLSNSCANYTSAISTKVMFHINDNNAAVIKNMENNGDVNETKICDKMCKLINEIYKDCNDVRKISEKKNLMMLVNSLRRFEKKNQLFADYNFFTLFMPLYVFLRLLKKGNDGNTIFYYEFMKSMRLRTQNFTKSDRVFSQVVDFNMRYFDVPTKFITLYSAYIYRFKKMLNLKNAKNYEFLICPGENGQMEVKEIMPRVSNEERLFLVGVPESQMYAPKLMCIMLGHEIAHFVGTSIRCRESRAKSLAKMCARMIVLSMQAYLANESDADILWENTGKAWENCEQKLVQWLDFYITRIQDENYLKEYYYSKECYNEKNLKFNKEYYCHTNMLKDTLSMSIAEFLQERGKNTFGFAIQNMYANNTDEKINKQQYFEQMGEKLQECINDFVAPVKKGNDILNMHGGIDQFIYLVKECYADMICILALHLSLADYLQAFISNLGEMGKHADEMADTMLIARIAIVMCVVRYPRDNELEKYSNINEKEQQIIWGWGDDELEKIEEESECCELEELATEFSEHYIANTYKMDLKALINNVVDIIYDQKILKEIIRYLLKCRAEYYREMLQVHNKKNMAEIMQFYRTVQMDDTEKMFSEIGKIISQYEKDIRVEMGEM</sequence>
<accession>A0A173ZJJ2</accession>
<dbReference type="Proteomes" id="UP000095395">
    <property type="component" value="Unassembled WGS sequence"/>
</dbReference>
<protein>
    <submittedName>
        <fullName evidence="1">Uncharacterized protein</fullName>
    </submittedName>
</protein>
<reference evidence="1 2" key="1">
    <citation type="submission" date="2015-09" db="EMBL/GenBank/DDBJ databases">
        <authorList>
            <consortium name="Pathogen Informatics"/>
        </authorList>
    </citation>
    <scope>NUCLEOTIDE SEQUENCE [LARGE SCALE GENOMIC DNA]</scope>
    <source>
        <strain evidence="1 2">2789STDY5608835</strain>
    </source>
</reference>
<dbReference type="AlphaFoldDB" id="A0A173ZJJ2"/>